<gene>
    <name evidence="1" type="ORF">SAMN04489793_2421</name>
</gene>
<keyword evidence="2" id="KW-1185">Reference proteome</keyword>
<organism evidence="1 2">
    <name type="scientific">Tsukamurella tyrosinosolvens</name>
    <dbReference type="NCBI Taxonomy" id="57704"/>
    <lineage>
        <taxon>Bacteria</taxon>
        <taxon>Bacillati</taxon>
        <taxon>Actinomycetota</taxon>
        <taxon>Actinomycetes</taxon>
        <taxon>Mycobacteriales</taxon>
        <taxon>Tsukamurellaceae</taxon>
        <taxon>Tsukamurella</taxon>
    </lineage>
</organism>
<dbReference type="OrthoDB" id="4774735at2"/>
<reference evidence="2" key="1">
    <citation type="submission" date="2016-10" db="EMBL/GenBank/DDBJ databases">
        <authorList>
            <person name="Varghese N."/>
            <person name="Submissions S."/>
        </authorList>
    </citation>
    <scope>NUCLEOTIDE SEQUENCE [LARGE SCALE GENOMIC DNA]</scope>
    <source>
        <strain evidence="2">DSM 44234</strain>
    </source>
</reference>
<dbReference type="Pfam" id="PF19524">
    <property type="entry name" value="DUF6054"/>
    <property type="match status" value="1"/>
</dbReference>
<sequence>MAKLEHAFTGDFDRALEVLDAHIIGGSVSATFEDGSTITAGGVRVAVRVYERYSYTGSNRVSLNLTLVGDGENLYLSGITSGGSQAMFFKINRVGEDAFLGKLWDALAQL</sequence>
<dbReference type="EMBL" id="FNSA01000003">
    <property type="protein sequence ID" value="SEC48800.1"/>
    <property type="molecule type" value="Genomic_DNA"/>
</dbReference>
<proteinExistence type="predicted"/>
<dbReference type="AlphaFoldDB" id="A0A1H4SXQ1"/>
<dbReference type="KEGG" id="tsm:ASU32_10795"/>
<accession>A0A1H4SXQ1</accession>
<evidence type="ECO:0000313" key="2">
    <source>
        <dbReference type="Proteomes" id="UP000182241"/>
    </source>
</evidence>
<dbReference type="RefSeq" id="WP_068742042.1">
    <property type="nucleotide sequence ID" value="NZ_CBDRGN010000001.1"/>
</dbReference>
<dbReference type="Proteomes" id="UP000182241">
    <property type="component" value="Unassembled WGS sequence"/>
</dbReference>
<name>A0A1H4SXQ1_TSUTY</name>
<evidence type="ECO:0000313" key="1">
    <source>
        <dbReference type="EMBL" id="SEC48800.1"/>
    </source>
</evidence>
<dbReference type="STRING" id="57704.SAMN04489793_2421"/>
<dbReference type="InterPro" id="IPR046117">
    <property type="entry name" value="DUF6054"/>
</dbReference>
<protein>
    <submittedName>
        <fullName evidence="1">Uncharacterized protein</fullName>
    </submittedName>
</protein>